<dbReference type="Pfam" id="PF13360">
    <property type="entry name" value="PQQ_2"/>
    <property type="match status" value="1"/>
</dbReference>
<proteinExistence type="predicted"/>
<dbReference type="EMBL" id="CP016793">
    <property type="protein sequence ID" value="ANZ40814.1"/>
    <property type="molecule type" value="Genomic_DNA"/>
</dbReference>
<keyword evidence="3" id="KW-1185">Reference proteome</keyword>
<dbReference type="AlphaFoldDB" id="A0A1B2HSW5"/>
<dbReference type="SUPFAM" id="SSF63829">
    <property type="entry name" value="Calcium-dependent phosphotriesterase"/>
    <property type="match status" value="1"/>
</dbReference>
<feature type="domain" description="Pyrrolo-quinoline quinone repeat" evidence="1">
    <location>
        <begin position="88"/>
        <end position="178"/>
    </location>
</feature>
<dbReference type="SUPFAM" id="SSF50998">
    <property type="entry name" value="Quinoprotein alcohol dehydrogenase-like"/>
    <property type="match status" value="1"/>
</dbReference>
<accession>A0A1B2HSW5</accession>
<name>A0A1B2HSW5_9PSEU</name>
<dbReference type="InterPro" id="IPR002372">
    <property type="entry name" value="PQQ_rpt_dom"/>
</dbReference>
<gene>
    <name evidence="2" type="ORF">BBK82_37335</name>
</gene>
<evidence type="ECO:0000313" key="3">
    <source>
        <dbReference type="Proteomes" id="UP000093053"/>
    </source>
</evidence>
<evidence type="ECO:0000259" key="1">
    <source>
        <dbReference type="Pfam" id="PF13360"/>
    </source>
</evidence>
<dbReference type="Proteomes" id="UP000093053">
    <property type="component" value="Chromosome"/>
</dbReference>
<protein>
    <recommendedName>
        <fullName evidence="1">Pyrrolo-quinoline quinone repeat domain-containing protein</fullName>
    </recommendedName>
</protein>
<dbReference type="Gene3D" id="2.130.10.10">
    <property type="entry name" value="YVTN repeat-like/Quinoprotein amine dehydrogenase"/>
    <property type="match status" value="1"/>
</dbReference>
<sequence length="193" mass="20704">MHGRPRVGADQQDDDDGRLTAIEDGGAVRWSLDTDGLPSCHREARDGKILVGTSSGWVLRVGERSGQVVEQVQVSRQVNDVVEPQGLVHSATGQALRYDAFTGELGWQHSFDAHVQAGPVVVRGQLVVSDTSGTVYSLNAESGAVRWTKDVTTAVPTTAHWAARPVMGNKAVFVGYGDMQTSSTNGDLYAIMR</sequence>
<reference evidence="2 3" key="1">
    <citation type="submission" date="2016-07" db="EMBL/GenBank/DDBJ databases">
        <title>Complete genome sequence of the Lentzea guizhouensis DHS C013.</title>
        <authorList>
            <person name="Cao C."/>
        </authorList>
    </citation>
    <scope>NUCLEOTIDE SEQUENCE [LARGE SCALE GENOMIC DNA]</scope>
    <source>
        <strain evidence="2 3">DHS C013</strain>
    </source>
</reference>
<dbReference type="STRING" id="1586287.BBK82_37335"/>
<dbReference type="SMART" id="SM00564">
    <property type="entry name" value="PQQ"/>
    <property type="match status" value="1"/>
</dbReference>
<dbReference type="InterPro" id="IPR011047">
    <property type="entry name" value="Quinoprotein_ADH-like_sf"/>
</dbReference>
<dbReference type="KEGG" id="led:BBK82_37335"/>
<organism evidence="2 3">
    <name type="scientific">Lentzea guizhouensis</name>
    <dbReference type="NCBI Taxonomy" id="1586287"/>
    <lineage>
        <taxon>Bacteria</taxon>
        <taxon>Bacillati</taxon>
        <taxon>Actinomycetota</taxon>
        <taxon>Actinomycetes</taxon>
        <taxon>Pseudonocardiales</taxon>
        <taxon>Pseudonocardiaceae</taxon>
        <taxon>Lentzea</taxon>
    </lineage>
</organism>
<dbReference type="InterPro" id="IPR018391">
    <property type="entry name" value="PQQ_b-propeller_rpt"/>
</dbReference>
<dbReference type="InterPro" id="IPR015943">
    <property type="entry name" value="WD40/YVTN_repeat-like_dom_sf"/>
</dbReference>
<evidence type="ECO:0000313" key="2">
    <source>
        <dbReference type="EMBL" id="ANZ40814.1"/>
    </source>
</evidence>